<dbReference type="AlphaFoldDB" id="A0AAD8D189"/>
<evidence type="ECO:0000313" key="1">
    <source>
        <dbReference type="EMBL" id="KAK1161318.1"/>
    </source>
</evidence>
<comment type="caution">
    <text evidence="1">The sequence shown here is derived from an EMBL/GenBank/DDBJ whole genome shotgun (WGS) entry which is preliminary data.</text>
</comment>
<reference evidence="1" key="1">
    <citation type="submission" date="2022-02" db="EMBL/GenBank/DDBJ databases">
        <title>Atlantic sturgeon de novo genome assembly.</title>
        <authorList>
            <person name="Stock M."/>
            <person name="Klopp C."/>
            <person name="Guiguen Y."/>
            <person name="Cabau C."/>
            <person name="Parinello H."/>
            <person name="Santidrian Yebra-Pimentel E."/>
            <person name="Kuhl H."/>
            <person name="Dirks R.P."/>
            <person name="Guessner J."/>
            <person name="Wuertz S."/>
            <person name="Du K."/>
            <person name="Schartl M."/>
        </authorList>
    </citation>
    <scope>NUCLEOTIDE SEQUENCE</scope>
    <source>
        <strain evidence="1">STURGEONOMICS-FGT-2020</strain>
        <tissue evidence="1">Whole blood</tissue>
    </source>
</reference>
<protein>
    <submittedName>
        <fullName evidence="1">Uncharacterized protein</fullName>
    </submittedName>
</protein>
<accession>A0AAD8D189</accession>
<dbReference type="EMBL" id="JAGXEW010000019">
    <property type="protein sequence ID" value="KAK1161318.1"/>
    <property type="molecule type" value="Genomic_DNA"/>
</dbReference>
<proteinExistence type="predicted"/>
<evidence type="ECO:0000313" key="2">
    <source>
        <dbReference type="Proteomes" id="UP001230051"/>
    </source>
</evidence>
<dbReference type="Proteomes" id="UP001230051">
    <property type="component" value="Unassembled WGS sequence"/>
</dbReference>
<organism evidence="1 2">
    <name type="scientific">Acipenser oxyrinchus oxyrinchus</name>
    <dbReference type="NCBI Taxonomy" id="40147"/>
    <lineage>
        <taxon>Eukaryota</taxon>
        <taxon>Metazoa</taxon>
        <taxon>Chordata</taxon>
        <taxon>Craniata</taxon>
        <taxon>Vertebrata</taxon>
        <taxon>Euteleostomi</taxon>
        <taxon>Actinopterygii</taxon>
        <taxon>Chondrostei</taxon>
        <taxon>Acipenseriformes</taxon>
        <taxon>Acipenseridae</taxon>
        <taxon>Acipenser</taxon>
    </lineage>
</organism>
<keyword evidence="2" id="KW-1185">Reference proteome</keyword>
<sequence>MLNSKVNSPIRLPTVSQCWLSRQYRSTCMRAVSQCSPGSTDPHACVLCLRALQAVQIHMHACCVSVLSRQYRSTCMCAVSQCWLSRQYRSTCMRAVSQCWLSRQYRSTCMRAVSQCWFYAAQYFIRCLFTQSPDCEYVLCV</sequence>
<gene>
    <name evidence="1" type="ORF">AOXY_G20280</name>
</gene>
<name>A0AAD8D189_ACIOX</name>